<name>A0A1J4K9N9_9EUKA</name>
<dbReference type="SUPFAM" id="SSF52540">
    <property type="entry name" value="P-loop containing nucleoside triphosphate hydrolases"/>
    <property type="match status" value="1"/>
</dbReference>
<dbReference type="AlphaFoldDB" id="A0A1J4K9N9"/>
<dbReference type="VEuPathDB" id="TrichDB:TRFO_24115"/>
<dbReference type="InterPro" id="IPR001806">
    <property type="entry name" value="Small_GTPase"/>
</dbReference>
<dbReference type="InterPro" id="IPR027417">
    <property type="entry name" value="P-loop_NTPase"/>
</dbReference>
<protein>
    <submittedName>
        <fullName evidence="2">Ras-related protein Rab-24</fullName>
    </submittedName>
</protein>
<reference evidence="2" key="1">
    <citation type="submission" date="2016-10" db="EMBL/GenBank/DDBJ databases">
        <authorList>
            <person name="Benchimol M."/>
            <person name="Almeida L.G."/>
            <person name="Vasconcelos A.T."/>
            <person name="Perreira-Neves A."/>
            <person name="Rosa I.A."/>
            <person name="Tasca T."/>
            <person name="Bogo M.R."/>
            <person name="de Souza W."/>
        </authorList>
    </citation>
    <scope>NUCLEOTIDE SEQUENCE [LARGE SCALE GENOMIC DNA]</scope>
    <source>
        <strain evidence="2">K</strain>
    </source>
</reference>
<evidence type="ECO:0000313" key="2">
    <source>
        <dbReference type="EMBL" id="OHT07624.1"/>
    </source>
</evidence>
<dbReference type="InterPro" id="IPR005225">
    <property type="entry name" value="Small_GTP-bd"/>
</dbReference>
<dbReference type="RefSeq" id="XP_068360760.1">
    <property type="nucleotide sequence ID" value="XM_068503567.1"/>
</dbReference>
<proteinExistence type="predicted"/>
<dbReference type="PRINTS" id="PR00449">
    <property type="entry name" value="RASTRNSFRMNG"/>
</dbReference>
<dbReference type="PROSITE" id="PS51420">
    <property type="entry name" value="RHO"/>
    <property type="match status" value="1"/>
</dbReference>
<dbReference type="SMART" id="SM00174">
    <property type="entry name" value="RHO"/>
    <property type="match status" value="1"/>
</dbReference>
<dbReference type="PROSITE" id="PS51419">
    <property type="entry name" value="RAB"/>
    <property type="match status" value="1"/>
</dbReference>
<dbReference type="CDD" id="cd00154">
    <property type="entry name" value="Rab"/>
    <property type="match status" value="1"/>
</dbReference>
<comment type="caution">
    <text evidence="2">The sequence shown here is derived from an EMBL/GenBank/DDBJ whole genome shotgun (WGS) entry which is preliminary data.</text>
</comment>
<evidence type="ECO:0000313" key="3">
    <source>
        <dbReference type="Proteomes" id="UP000179807"/>
    </source>
</evidence>
<dbReference type="Pfam" id="PF00071">
    <property type="entry name" value="Ras"/>
    <property type="match status" value="1"/>
</dbReference>
<evidence type="ECO:0000256" key="1">
    <source>
        <dbReference type="ARBA" id="ARBA00022741"/>
    </source>
</evidence>
<accession>A0A1J4K9N9</accession>
<dbReference type="GeneID" id="94838271"/>
<dbReference type="GO" id="GO:0003924">
    <property type="term" value="F:GTPase activity"/>
    <property type="evidence" value="ECO:0007669"/>
    <property type="project" value="InterPro"/>
</dbReference>
<gene>
    <name evidence="2" type="primary">RAB24</name>
    <name evidence="2" type="ORF">TRFO_24115</name>
</gene>
<dbReference type="SMART" id="SM00175">
    <property type="entry name" value="RAB"/>
    <property type="match status" value="1"/>
</dbReference>
<dbReference type="Proteomes" id="UP000179807">
    <property type="component" value="Unassembled WGS sequence"/>
</dbReference>
<dbReference type="FunFam" id="3.40.50.300:FF:001204">
    <property type="entry name" value="Small GTP-binding protein, putative"/>
    <property type="match status" value="1"/>
</dbReference>
<dbReference type="GO" id="GO:0005525">
    <property type="term" value="F:GTP binding"/>
    <property type="evidence" value="ECO:0007669"/>
    <property type="project" value="InterPro"/>
</dbReference>
<dbReference type="Gene3D" id="3.40.50.300">
    <property type="entry name" value="P-loop containing nucleotide triphosphate hydrolases"/>
    <property type="match status" value="1"/>
</dbReference>
<dbReference type="SMART" id="SM00173">
    <property type="entry name" value="RAS"/>
    <property type="match status" value="1"/>
</dbReference>
<dbReference type="NCBIfam" id="TIGR00231">
    <property type="entry name" value="small_GTP"/>
    <property type="match status" value="1"/>
</dbReference>
<organism evidence="2 3">
    <name type="scientific">Tritrichomonas foetus</name>
    <dbReference type="NCBI Taxonomy" id="1144522"/>
    <lineage>
        <taxon>Eukaryota</taxon>
        <taxon>Metamonada</taxon>
        <taxon>Parabasalia</taxon>
        <taxon>Tritrichomonadida</taxon>
        <taxon>Tritrichomonadidae</taxon>
        <taxon>Tritrichomonas</taxon>
    </lineage>
</organism>
<keyword evidence="3" id="KW-1185">Reference proteome</keyword>
<dbReference type="EMBL" id="MLAK01000691">
    <property type="protein sequence ID" value="OHT07624.1"/>
    <property type="molecule type" value="Genomic_DNA"/>
</dbReference>
<keyword evidence="1" id="KW-0547">Nucleotide-binding</keyword>
<dbReference type="PANTHER" id="PTHR47978">
    <property type="match status" value="1"/>
</dbReference>
<sequence length="195" mass="21417">MSDDIQGDVIATLKLIVVGSAGVGKTTLISAFQHKNNPLDTTPTIAPASTVALIGLSKGSSVSLVIWDTAGQERFQSISQMFYRDADVCFVCFDSTDEDSIETWITRVRNEVPQCIIIFVATKCDLLDSEQTNLMNNQMKQIAQKYGVPMTFITSAKTGKGVNDIFQAAAECVYQVQTRNMTTNLEPNEKKEKCC</sequence>